<keyword evidence="1" id="KW-0449">Lipoprotein</keyword>
<dbReference type="EMBL" id="SGIS01000004">
    <property type="protein sequence ID" value="RZF65812.1"/>
    <property type="molecule type" value="Genomic_DNA"/>
</dbReference>
<proteinExistence type="predicted"/>
<dbReference type="InterPro" id="IPR025985">
    <property type="entry name" value="YnbE"/>
</dbReference>
<protein>
    <submittedName>
        <fullName evidence="1">YnbE family lipoprotein</fullName>
    </submittedName>
</protein>
<dbReference type="OrthoDB" id="7428332at2"/>
<name>A0A4Q6Y5Z3_9SPHN</name>
<dbReference type="Pfam" id="PF13617">
    <property type="entry name" value="Lipoprotein_19"/>
    <property type="match status" value="1"/>
</dbReference>
<organism evidence="1 2">
    <name type="scientific">Sphingomonas populi</name>
    <dbReference type="NCBI Taxonomy" id="2484750"/>
    <lineage>
        <taxon>Bacteria</taxon>
        <taxon>Pseudomonadati</taxon>
        <taxon>Pseudomonadota</taxon>
        <taxon>Alphaproteobacteria</taxon>
        <taxon>Sphingomonadales</taxon>
        <taxon>Sphingomonadaceae</taxon>
        <taxon>Sphingomonas</taxon>
    </lineage>
</organism>
<keyword evidence="2" id="KW-1185">Reference proteome</keyword>
<accession>A0A4Q6Y5Z3</accession>
<gene>
    <name evidence="1" type="ORF">EWE75_03925</name>
</gene>
<evidence type="ECO:0000313" key="2">
    <source>
        <dbReference type="Proteomes" id="UP000292085"/>
    </source>
</evidence>
<comment type="caution">
    <text evidence="1">The sequence shown here is derived from an EMBL/GenBank/DDBJ whole genome shotgun (WGS) entry which is preliminary data.</text>
</comment>
<reference evidence="1 2" key="1">
    <citation type="submission" date="2019-02" db="EMBL/GenBank/DDBJ databases">
        <authorList>
            <person name="Li Y."/>
        </authorList>
    </citation>
    <scope>NUCLEOTIDE SEQUENCE [LARGE SCALE GENOMIC DNA]</scope>
    <source>
        <strain evidence="1 2">3-7</strain>
    </source>
</reference>
<sequence length="77" mass="8470">MTETGLTKPMRRPTSRRMKRRMMIAGVVTPLLASGCISVNAPDKPIVINLNISVTQEVVYRLDGEAKSLIQSNPGIF</sequence>
<evidence type="ECO:0000313" key="1">
    <source>
        <dbReference type="EMBL" id="RZF65812.1"/>
    </source>
</evidence>
<dbReference type="Proteomes" id="UP000292085">
    <property type="component" value="Unassembled WGS sequence"/>
</dbReference>
<dbReference type="AlphaFoldDB" id="A0A4Q6Y5Z3"/>